<feature type="domain" description="Carboxyltransferase" evidence="4">
    <location>
        <begin position="46"/>
        <end position="307"/>
    </location>
</feature>
<organism evidence="5 6">
    <name type="scientific">Nocardiopsis composta</name>
    <dbReference type="NCBI Taxonomy" id="157465"/>
    <lineage>
        <taxon>Bacteria</taxon>
        <taxon>Bacillati</taxon>
        <taxon>Actinomycetota</taxon>
        <taxon>Actinomycetes</taxon>
        <taxon>Streptosporangiales</taxon>
        <taxon>Nocardiopsidaceae</taxon>
        <taxon>Nocardiopsis</taxon>
    </lineage>
</organism>
<accession>A0A7W8QL90</accession>
<dbReference type="Gene3D" id="2.40.100.10">
    <property type="entry name" value="Cyclophilin-like"/>
    <property type="match status" value="1"/>
</dbReference>
<gene>
    <name evidence="5" type="ORF">HDA36_001907</name>
</gene>
<dbReference type="EMBL" id="JACHDB010000001">
    <property type="protein sequence ID" value="MBB5431823.1"/>
    <property type="molecule type" value="Genomic_DNA"/>
</dbReference>
<dbReference type="PANTHER" id="PTHR43309:SF3">
    <property type="entry name" value="5-OXOPROLINASE SUBUNIT C"/>
    <property type="match status" value="1"/>
</dbReference>
<dbReference type="InterPro" id="IPR003778">
    <property type="entry name" value="CT_A_B"/>
</dbReference>
<dbReference type="GO" id="GO:0005524">
    <property type="term" value="F:ATP binding"/>
    <property type="evidence" value="ECO:0007669"/>
    <property type="project" value="UniProtKB-KW"/>
</dbReference>
<keyword evidence="1" id="KW-0547">Nucleotide-binding</keyword>
<evidence type="ECO:0000256" key="2">
    <source>
        <dbReference type="ARBA" id="ARBA00022801"/>
    </source>
</evidence>
<evidence type="ECO:0000259" key="4">
    <source>
        <dbReference type="SMART" id="SM00797"/>
    </source>
</evidence>
<proteinExistence type="predicted"/>
<dbReference type="AlphaFoldDB" id="A0A7W8QL90"/>
<keyword evidence="3" id="KW-0067">ATP-binding</keyword>
<comment type="caution">
    <text evidence="5">The sequence shown here is derived from an EMBL/GenBank/DDBJ whole genome shotgun (WGS) entry which is preliminary data.</text>
</comment>
<evidence type="ECO:0000313" key="5">
    <source>
        <dbReference type="EMBL" id="MBB5431823.1"/>
    </source>
</evidence>
<name>A0A7W8QL90_9ACTN</name>
<protein>
    <submittedName>
        <fullName evidence="5">Biotin-dependent carboxylase-like uncharacterized protein</fullName>
    </submittedName>
</protein>
<dbReference type="Proteomes" id="UP000572635">
    <property type="component" value="Unassembled WGS sequence"/>
</dbReference>
<dbReference type="GO" id="GO:0016787">
    <property type="term" value="F:hydrolase activity"/>
    <property type="evidence" value="ECO:0007669"/>
    <property type="project" value="UniProtKB-KW"/>
</dbReference>
<reference evidence="5 6" key="1">
    <citation type="submission" date="2020-08" db="EMBL/GenBank/DDBJ databases">
        <title>Sequencing the genomes of 1000 actinobacteria strains.</title>
        <authorList>
            <person name="Klenk H.-P."/>
        </authorList>
    </citation>
    <scope>NUCLEOTIDE SEQUENCE [LARGE SCALE GENOMIC DNA]</scope>
    <source>
        <strain evidence="5 6">DSM 44551</strain>
    </source>
</reference>
<dbReference type="PANTHER" id="PTHR43309">
    <property type="entry name" value="5-OXOPROLINASE SUBUNIT C"/>
    <property type="match status" value="1"/>
</dbReference>
<dbReference type="NCBIfam" id="TIGR00724">
    <property type="entry name" value="urea_amlyse_rel"/>
    <property type="match status" value="1"/>
</dbReference>
<evidence type="ECO:0000313" key="6">
    <source>
        <dbReference type="Proteomes" id="UP000572635"/>
    </source>
</evidence>
<sequence>MTATMTAPLPEAGAAAAERRGGPALEVLASGPFATVQDGGRPGRAALGVGASGAADRASYGLANRLLANPDGAPAIEATLGGLALRARGDLWVAVTGAACNVTVGGRGGAMNTVLRLRDGELLRLGTPARGLRSYLAVRGGVAVRPVLGSCSTDVLAGLGPDPLGPGDLLPVGPPPEAAPVLDAAPAAPVGAGAPELRVVLGPRDAWFAPEAVRTLLTAEFEVTVRSDRVGMRLAGPPLPRAVDGELPSEGMVPGALQVPPDGEPVLFLADHPVTGGYPVIAVVCSADLPAAAQARPGTRLRFRAVRP</sequence>
<dbReference type="InterPro" id="IPR029000">
    <property type="entry name" value="Cyclophilin-like_dom_sf"/>
</dbReference>
<dbReference type="SMART" id="SM00797">
    <property type="entry name" value="AHS2"/>
    <property type="match status" value="1"/>
</dbReference>
<evidence type="ECO:0000256" key="3">
    <source>
        <dbReference type="ARBA" id="ARBA00022840"/>
    </source>
</evidence>
<dbReference type="InterPro" id="IPR052708">
    <property type="entry name" value="PxpC"/>
</dbReference>
<keyword evidence="6" id="KW-1185">Reference proteome</keyword>
<keyword evidence="2" id="KW-0378">Hydrolase</keyword>
<dbReference type="Pfam" id="PF02626">
    <property type="entry name" value="CT_A_B"/>
    <property type="match status" value="1"/>
</dbReference>
<dbReference type="SUPFAM" id="SSF50891">
    <property type="entry name" value="Cyclophilin-like"/>
    <property type="match status" value="1"/>
</dbReference>
<evidence type="ECO:0000256" key="1">
    <source>
        <dbReference type="ARBA" id="ARBA00022741"/>
    </source>
</evidence>